<name>A0A1V4AV57_9BACT</name>
<reference evidence="2 3" key="1">
    <citation type="journal article" date="2017" name="Water Res.">
        <title>Discovery and metagenomic analysis of an anammox bacterial enrichment related to Candidatus "Brocadia caroliniensis" in a full-scale glycerol-fed nitritation-denitritation separate centrate treatment process.</title>
        <authorList>
            <person name="Park H."/>
            <person name="Brotto A.C."/>
            <person name="van Loosdrecht M.C."/>
            <person name="Chandran K."/>
        </authorList>
    </citation>
    <scope>NUCLEOTIDE SEQUENCE [LARGE SCALE GENOMIC DNA]</scope>
    <source>
        <strain evidence="2">26THWARD</strain>
    </source>
</reference>
<organism evidence="2 3">
    <name type="scientific">Candidatus Brocadia carolinensis</name>
    <dbReference type="NCBI Taxonomy" id="1004156"/>
    <lineage>
        <taxon>Bacteria</taxon>
        <taxon>Pseudomonadati</taxon>
        <taxon>Planctomycetota</taxon>
        <taxon>Candidatus Brocadiia</taxon>
        <taxon>Candidatus Brocadiales</taxon>
        <taxon>Candidatus Brocadiaceae</taxon>
        <taxon>Candidatus Brocadia</taxon>
    </lineage>
</organism>
<protein>
    <recommendedName>
        <fullName evidence="4">Transposase</fullName>
    </recommendedName>
</protein>
<evidence type="ECO:0000256" key="1">
    <source>
        <dbReference type="SAM" id="MobiDB-lite"/>
    </source>
</evidence>
<evidence type="ECO:0000313" key="3">
    <source>
        <dbReference type="Proteomes" id="UP000189681"/>
    </source>
</evidence>
<sequence>MKNSSTISLKTNNTPGETEGARRATGVSPGGAIQSGRFPDPEVTEKSVRRKFTAKYKLRILQEAEAGTTQGQKGALLRREGLYSSNLTTWRRQQKKGALEALCPKHRGPKAKKMDPSVCRIAELEKENQPLKEKLKQAETIIDVQKKTLGNTSETAHPNRREDMMHAAESLAQQVRIKKACKAPGIPRASYYYYQRCKKGLFLQKSIFDASPGIVRAGAAIGS</sequence>
<evidence type="ECO:0000313" key="2">
    <source>
        <dbReference type="EMBL" id="OOP57007.1"/>
    </source>
</evidence>
<dbReference type="EMBL" id="AYTS01000051">
    <property type="protein sequence ID" value="OOP57007.1"/>
    <property type="molecule type" value="Genomic_DNA"/>
</dbReference>
<accession>A0A1V4AV57</accession>
<dbReference type="AlphaFoldDB" id="A0A1V4AV57"/>
<comment type="caution">
    <text evidence="2">The sequence shown here is derived from an EMBL/GenBank/DDBJ whole genome shotgun (WGS) entry which is preliminary data.</text>
</comment>
<proteinExistence type="predicted"/>
<dbReference type="Proteomes" id="UP000189681">
    <property type="component" value="Unassembled WGS sequence"/>
</dbReference>
<feature type="region of interest" description="Disordered" evidence="1">
    <location>
        <begin position="1"/>
        <end position="46"/>
    </location>
</feature>
<feature type="compositionally biased region" description="Polar residues" evidence="1">
    <location>
        <begin position="1"/>
        <end position="16"/>
    </location>
</feature>
<dbReference type="STRING" id="1004156.AYP45_05895"/>
<evidence type="ECO:0008006" key="4">
    <source>
        <dbReference type="Google" id="ProtNLM"/>
    </source>
</evidence>
<gene>
    <name evidence="2" type="ORF">AYP45_05895</name>
</gene>